<comment type="caution">
    <text evidence="1">The sequence shown here is derived from an EMBL/GenBank/DDBJ whole genome shotgun (WGS) entry which is preliminary data.</text>
</comment>
<reference evidence="1" key="1">
    <citation type="journal article" date="2023" name="Mol. Plant Microbe Interact.">
        <title>Elucidating the Obligate Nature and Biological Capacity of an Invasive Fungal Corn Pathogen.</title>
        <authorList>
            <person name="MacCready J.S."/>
            <person name="Roggenkamp E.M."/>
            <person name="Gdanetz K."/>
            <person name="Chilvers M.I."/>
        </authorList>
    </citation>
    <scope>NUCLEOTIDE SEQUENCE</scope>
    <source>
        <strain evidence="1">PM02</strain>
    </source>
</reference>
<accession>A0AAD9HW71</accession>
<keyword evidence="2" id="KW-1185">Reference proteome</keyword>
<evidence type="ECO:0000313" key="1">
    <source>
        <dbReference type="EMBL" id="KAK2066698.1"/>
    </source>
</evidence>
<dbReference type="Proteomes" id="UP001217918">
    <property type="component" value="Unassembled WGS sequence"/>
</dbReference>
<proteinExistence type="predicted"/>
<protein>
    <submittedName>
        <fullName evidence="1">Uncharacterized protein</fullName>
    </submittedName>
</protein>
<organism evidence="1 2">
    <name type="scientific">Phyllachora maydis</name>
    <dbReference type="NCBI Taxonomy" id="1825666"/>
    <lineage>
        <taxon>Eukaryota</taxon>
        <taxon>Fungi</taxon>
        <taxon>Dikarya</taxon>
        <taxon>Ascomycota</taxon>
        <taxon>Pezizomycotina</taxon>
        <taxon>Sordariomycetes</taxon>
        <taxon>Sordariomycetidae</taxon>
        <taxon>Phyllachorales</taxon>
        <taxon>Phyllachoraceae</taxon>
        <taxon>Phyllachora</taxon>
    </lineage>
</organism>
<gene>
    <name evidence="1" type="ORF">P8C59_000489</name>
</gene>
<evidence type="ECO:0000313" key="2">
    <source>
        <dbReference type="Proteomes" id="UP001217918"/>
    </source>
</evidence>
<dbReference type="EMBL" id="JAQQPM010000001">
    <property type="protein sequence ID" value="KAK2066698.1"/>
    <property type="molecule type" value="Genomic_DNA"/>
</dbReference>
<dbReference type="AlphaFoldDB" id="A0AAD9HW71"/>
<name>A0AAD9HW71_9PEZI</name>
<sequence length="223" mass="26195">MYASTEWFYISTGDPEPIQTLTDNTRDEQDSGRICEWDGLAEPRPPGVGRAYWYRLYKQADEAFEDDQHEVNEACRLRGLEVTMTAKEHAQAMRIEGYTYEQAVFKLVQDLCAAHLADRDNDRDDDTRDELFPVRTWTDKKRDAILATRPTGPLTGLNRTADGVWQTWLGEEFFEFMEEHGYTMKHPRDRNGEAAEWRWQPRWFPVSPNTTRSYKRRRGQAYA</sequence>